<dbReference type="RefSeq" id="WP_319857287.1">
    <property type="nucleotide sequence ID" value="NZ_JAXABG010000007.1"/>
</dbReference>
<feature type="site" description="Participates in a stacking interaction with the thymidine ring of dTDP-4-oxo-6-deoxyglucose" evidence="8">
    <location>
        <position position="33"/>
    </location>
</feature>
<dbReference type="InterPro" id="IPR011051">
    <property type="entry name" value="RmlC_Cupin_sf"/>
</dbReference>
<comment type="function">
    <text evidence="2">Catalyzes the epimerization of the C3' and C5'positions of dTDP-6-deoxy-D-xylo-4-hexulose, forming dTDP-6-deoxy-L-lyxo-4-hexulose.</text>
</comment>
<dbReference type="EC" id="5.1.3.13" evidence="3"/>
<dbReference type="Pfam" id="PF00908">
    <property type="entry name" value="dTDP_sugar_isom"/>
    <property type="match status" value="1"/>
</dbReference>
<reference evidence="9 10" key="1">
    <citation type="submission" date="2023-11" db="EMBL/GenBank/DDBJ databases">
        <title>Detection of rare carbapenemases in Enterobacterales - comparison of two colorimetric and two CIM-based carbapenemase assays.</title>
        <authorList>
            <person name="Schaffarczyk L."/>
            <person name="Noster J."/>
            <person name="Stelzer Y."/>
            <person name="Sattler J."/>
            <person name="Gatermann S."/>
            <person name="Hamprecht A."/>
        </authorList>
    </citation>
    <scope>NUCLEOTIDE SEQUENCE [LARGE SCALE GENOMIC DNA]</scope>
    <source>
        <strain evidence="9 10">CIM-Carb-136</strain>
    </source>
</reference>
<evidence type="ECO:0000256" key="3">
    <source>
        <dbReference type="ARBA" id="ARBA00012098"/>
    </source>
</evidence>
<evidence type="ECO:0000313" key="10">
    <source>
        <dbReference type="Proteomes" id="UP001275057"/>
    </source>
</evidence>
<name>A0ABD5IGQ9_SERMA</name>
<feature type="non-terminal residue" evidence="9">
    <location>
        <position position="1"/>
    </location>
</feature>
<protein>
    <recommendedName>
        <fullName evidence="4">dTDP-4-dehydrorhamnose 3,5-epimerase</fullName>
        <ecNumber evidence="3">5.1.3.13</ecNumber>
    </recommendedName>
    <alternativeName>
        <fullName evidence="6">Thymidine diphospho-4-keto-rhamnose 3,5-epimerase</fullName>
    </alternativeName>
    <alternativeName>
        <fullName evidence="5">dTDP-4-keto-6-deoxyglucose 3,5-epimerase</fullName>
    </alternativeName>
    <alternativeName>
        <fullName evidence="7">dTDP-6-deoxy-D-xylo-4-hexulose 3,5-epimerase</fullName>
    </alternativeName>
</protein>
<evidence type="ECO:0000256" key="5">
    <source>
        <dbReference type="ARBA" id="ARBA00029758"/>
    </source>
</evidence>
<accession>A0ABD5IGQ9</accession>
<evidence type="ECO:0000256" key="2">
    <source>
        <dbReference type="ARBA" id="ARBA00001997"/>
    </source>
</evidence>
<dbReference type="SUPFAM" id="SSF51182">
    <property type="entry name" value="RmlC-like cupins"/>
    <property type="match status" value="1"/>
</dbReference>
<evidence type="ECO:0000313" key="9">
    <source>
        <dbReference type="EMBL" id="MDX7083239.1"/>
    </source>
</evidence>
<dbReference type="InterPro" id="IPR000888">
    <property type="entry name" value="RmlC-like"/>
</dbReference>
<dbReference type="InterPro" id="IPR014710">
    <property type="entry name" value="RmlC-like_jellyroll"/>
</dbReference>
<evidence type="ECO:0000256" key="1">
    <source>
        <dbReference type="ARBA" id="ARBA00001298"/>
    </source>
</evidence>
<comment type="catalytic activity">
    <reaction evidence="1">
        <text>dTDP-4-dehydro-6-deoxy-alpha-D-glucose = dTDP-4-dehydro-beta-L-rhamnose</text>
        <dbReference type="Rhea" id="RHEA:16969"/>
        <dbReference type="ChEBI" id="CHEBI:57649"/>
        <dbReference type="ChEBI" id="CHEBI:62830"/>
        <dbReference type="EC" id="5.1.3.13"/>
    </reaction>
</comment>
<dbReference type="Gene3D" id="2.60.120.10">
    <property type="entry name" value="Jelly Rolls"/>
    <property type="match status" value="1"/>
</dbReference>
<organism evidence="9 10">
    <name type="scientific">Serratia marcescens</name>
    <dbReference type="NCBI Taxonomy" id="615"/>
    <lineage>
        <taxon>Bacteria</taxon>
        <taxon>Pseudomonadati</taxon>
        <taxon>Pseudomonadota</taxon>
        <taxon>Gammaproteobacteria</taxon>
        <taxon>Enterobacterales</taxon>
        <taxon>Yersiniaceae</taxon>
        <taxon>Serratia</taxon>
    </lineage>
</organism>
<evidence type="ECO:0000256" key="4">
    <source>
        <dbReference type="ARBA" id="ARBA00019595"/>
    </source>
</evidence>
<dbReference type="GO" id="GO:0008830">
    <property type="term" value="F:dTDP-4-dehydrorhamnose 3,5-epimerase activity"/>
    <property type="evidence" value="ECO:0007669"/>
    <property type="project" value="UniProtKB-EC"/>
</dbReference>
<dbReference type="EMBL" id="JAXABG010000007">
    <property type="protein sequence ID" value="MDX7083239.1"/>
    <property type="molecule type" value="Genomic_DNA"/>
</dbReference>
<proteinExistence type="predicted"/>
<gene>
    <name evidence="9" type="ORF">SJ435_12645</name>
</gene>
<evidence type="ECO:0000256" key="6">
    <source>
        <dbReference type="ARBA" id="ARBA00031424"/>
    </source>
</evidence>
<evidence type="ECO:0000256" key="7">
    <source>
        <dbReference type="ARBA" id="ARBA00033311"/>
    </source>
</evidence>
<dbReference type="Proteomes" id="UP001275057">
    <property type="component" value="Unassembled WGS sequence"/>
</dbReference>
<dbReference type="AlphaFoldDB" id="A0ABD5IGQ9"/>
<sequence>GQQRHRQPRQQAVMEQHLPHVVDVREYKCTEYYDPASEACLLWNDPEIGIDWPVDEPLLSPKDLQGKLLRELF</sequence>
<evidence type="ECO:0000256" key="8">
    <source>
        <dbReference type="PIRSR" id="PIRSR600888-3"/>
    </source>
</evidence>
<comment type="caution">
    <text evidence="9">The sequence shown here is derived from an EMBL/GenBank/DDBJ whole genome shotgun (WGS) entry which is preliminary data.</text>
</comment>